<comment type="function">
    <text evidence="20">C-type cytochrome. Part of the cbb3-type cytochrome c oxidase complex. FixP subunit is required for transferring electrons from donor cytochrome c via its heme groups to FixO subunit. From there, electrons are shuttled to the catalytic binuclear center of FixN subunit where oxygen reduction takes place. The complex also functions as a proton pump.</text>
</comment>
<comment type="subcellular location">
    <subcellularLocation>
        <location evidence="1 21">Cell inner membrane</location>
    </subcellularLocation>
</comment>
<evidence type="ECO:0000256" key="9">
    <source>
        <dbReference type="ARBA" id="ARBA00022660"/>
    </source>
</evidence>
<evidence type="ECO:0000256" key="1">
    <source>
        <dbReference type="ARBA" id="ARBA00004533"/>
    </source>
</evidence>
<evidence type="ECO:0000256" key="20">
    <source>
        <dbReference type="ARBA" id="ARBA00025525"/>
    </source>
</evidence>
<evidence type="ECO:0000256" key="4">
    <source>
        <dbReference type="ARBA" id="ARBA00011203"/>
    </source>
</evidence>
<feature type="transmembrane region" description="Helical" evidence="25">
    <location>
        <begin position="38"/>
        <end position="60"/>
    </location>
</feature>
<comment type="subunit">
    <text evidence="4">Component of the cbb3-type cytochrome c oxidase at least composed of FixN, FixO, FixQ and FixP.</text>
</comment>
<dbReference type="PANTHER" id="PTHR33751:SF1">
    <property type="entry name" value="CBB3-TYPE CYTOCHROME C OXIDASE SUBUNIT FIXP"/>
    <property type="match status" value="1"/>
</dbReference>
<feature type="region of interest" description="Disordered" evidence="24">
    <location>
        <begin position="1"/>
        <end position="23"/>
    </location>
</feature>
<evidence type="ECO:0000256" key="6">
    <source>
        <dbReference type="ARBA" id="ARBA00022475"/>
    </source>
</evidence>
<keyword evidence="15 25" id="KW-1133">Transmembrane helix</keyword>
<dbReference type="InterPro" id="IPR050597">
    <property type="entry name" value="Cytochrome_c_Oxidase_Subunit"/>
</dbReference>
<dbReference type="UniPathway" id="UPA00705"/>
<dbReference type="GO" id="GO:0020037">
    <property type="term" value="F:heme binding"/>
    <property type="evidence" value="ECO:0007669"/>
    <property type="project" value="InterPro"/>
</dbReference>
<dbReference type="Pfam" id="PF13442">
    <property type="entry name" value="Cytochrome_CBB3"/>
    <property type="match status" value="1"/>
</dbReference>
<keyword evidence="19 21" id="KW-0472">Membrane</keyword>
<dbReference type="RefSeq" id="WP_084411582.1">
    <property type="nucleotide sequence ID" value="NZ_FWXR01000017.1"/>
</dbReference>
<feature type="binding site" description="axial binding residue" evidence="22">
    <location>
        <position position="228"/>
    </location>
    <ligand>
        <name>heme c</name>
        <dbReference type="ChEBI" id="CHEBI:61717"/>
        <label>2</label>
    </ligand>
    <ligandPart>
        <name>Fe</name>
        <dbReference type="ChEBI" id="CHEBI:18248"/>
    </ligandPart>
</feature>
<evidence type="ECO:0000259" key="26">
    <source>
        <dbReference type="PROSITE" id="PS51007"/>
    </source>
</evidence>
<dbReference type="OrthoDB" id="9811281at2"/>
<evidence type="ECO:0000256" key="13">
    <source>
        <dbReference type="ARBA" id="ARBA00022781"/>
    </source>
</evidence>
<keyword evidence="14 21" id="KW-0249">Electron transport</keyword>
<dbReference type="InterPro" id="IPR004678">
    <property type="entry name" value="Cyt_c_oxidase_cbb3_su3"/>
</dbReference>
<evidence type="ECO:0000256" key="10">
    <source>
        <dbReference type="ARBA" id="ARBA00022692"/>
    </source>
</evidence>
<feature type="binding site" description="covalent" evidence="23">
    <location>
        <position position="130"/>
    </location>
    <ligand>
        <name>heme c</name>
        <dbReference type="ChEBI" id="CHEBI:61717"/>
        <label>1</label>
    </ligand>
</feature>
<evidence type="ECO:0000313" key="28">
    <source>
        <dbReference type="Proteomes" id="UP000192656"/>
    </source>
</evidence>
<reference evidence="27 28" key="1">
    <citation type="submission" date="2017-04" db="EMBL/GenBank/DDBJ databases">
        <authorList>
            <person name="Afonso C.L."/>
            <person name="Miller P.J."/>
            <person name="Scott M.A."/>
            <person name="Spackman E."/>
            <person name="Goraichik I."/>
            <person name="Dimitrov K.M."/>
            <person name="Suarez D.L."/>
            <person name="Swayne D.E."/>
        </authorList>
    </citation>
    <scope>NUCLEOTIDE SEQUENCE [LARGE SCALE GENOMIC DNA]</scope>
    <source>
        <strain evidence="27 28">CGMCC 1.10972</strain>
    </source>
</reference>
<evidence type="ECO:0000256" key="11">
    <source>
        <dbReference type="ARBA" id="ARBA00022723"/>
    </source>
</evidence>
<evidence type="ECO:0000256" key="23">
    <source>
        <dbReference type="PIRSR" id="PIRSR000006-2"/>
    </source>
</evidence>
<evidence type="ECO:0000256" key="14">
    <source>
        <dbReference type="ARBA" id="ARBA00022982"/>
    </source>
</evidence>
<evidence type="ECO:0000256" key="21">
    <source>
        <dbReference type="PIRNR" id="PIRNR000006"/>
    </source>
</evidence>
<keyword evidence="7 21" id="KW-0997">Cell inner membrane</keyword>
<evidence type="ECO:0000256" key="12">
    <source>
        <dbReference type="ARBA" id="ARBA00022737"/>
    </source>
</evidence>
<dbReference type="Pfam" id="PF00034">
    <property type="entry name" value="Cytochrom_C"/>
    <property type="match status" value="1"/>
</dbReference>
<dbReference type="AlphaFoldDB" id="A0A1W2DQU8"/>
<keyword evidence="17 21" id="KW-0408">Iron</keyword>
<dbReference type="Proteomes" id="UP000192656">
    <property type="component" value="Unassembled WGS sequence"/>
</dbReference>
<dbReference type="Gene3D" id="6.10.280.130">
    <property type="match status" value="1"/>
</dbReference>
<dbReference type="InterPro" id="IPR008168">
    <property type="entry name" value="Cyt_C_IC"/>
</dbReference>
<evidence type="ECO:0000256" key="17">
    <source>
        <dbReference type="ARBA" id="ARBA00023004"/>
    </source>
</evidence>
<proteinExistence type="inferred from homology"/>
<keyword evidence="12" id="KW-0677">Repeat</keyword>
<dbReference type="EMBL" id="FWXR01000017">
    <property type="protein sequence ID" value="SMC99875.1"/>
    <property type="molecule type" value="Genomic_DNA"/>
</dbReference>
<dbReference type="InterPro" id="IPR038414">
    <property type="entry name" value="CcoP_N_sf"/>
</dbReference>
<dbReference type="InterPro" id="IPR009056">
    <property type="entry name" value="Cyt_c-like_dom"/>
</dbReference>
<dbReference type="SUPFAM" id="SSF46626">
    <property type="entry name" value="Cytochrome c"/>
    <property type="match status" value="2"/>
</dbReference>
<gene>
    <name evidence="27" type="ORF">SAMN06297251_11725</name>
</gene>
<accession>A0A1W2DQU8</accession>
<keyword evidence="28" id="KW-1185">Reference proteome</keyword>
<feature type="domain" description="Cytochrome c" evidence="26">
    <location>
        <begin position="114"/>
        <end position="204"/>
    </location>
</feature>
<keyword evidence="11 21" id="KW-0479">Metal-binding</keyword>
<name>A0A1W2DQU8_9HYPH</name>
<protein>
    <recommendedName>
        <fullName evidence="21">Cbb3-type cytochrome c oxidase subunit</fullName>
    </recommendedName>
</protein>
<dbReference type="GO" id="GO:0016491">
    <property type="term" value="F:oxidoreductase activity"/>
    <property type="evidence" value="ECO:0007669"/>
    <property type="project" value="UniProtKB-KW"/>
</dbReference>
<keyword evidence="6 21" id="KW-1003">Cell membrane</keyword>
<evidence type="ECO:0000256" key="8">
    <source>
        <dbReference type="ARBA" id="ARBA00022617"/>
    </source>
</evidence>
<dbReference type="PROSITE" id="PS51007">
    <property type="entry name" value="CYTC"/>
    <property type="match status" value="2"/>
</dbReference>
<comment type="pathway">
    <text evidence="2 21">Energy metabolism; oxidative phosphorylation.</text>
</comment>
<comment type="similarity">
    <text evidence="3 21">Belongs to the CcoP / FixP family.</text>
</comment>
<dbReference type="Gene3D" id="1.10.760.10">
    <property type="entry name" value="Cytochrome c-like domain"/>
    <property type="match status" value="2"/>
</dbReference>
<dbReference type="GO" id="GO:1902600">
    <property type="term" value="P:proton transmembrane transport"/>
    <property type="evidence" value="ECO:0007669"/>
    <property type="project" value="UniProtKB-KW"/>
</dbReference>
<dbReference type="PANTHER" id="PTHR33751">
    <property type="entry name" value="CBB3-TYPE CYTOCHROME C OXIDASE SUBUNIT FIXP"/>
    <property type="match status" value="1"/>
</dbReference>
<feature type="binding site" description="covalent" evidence="23">
    <location>
        <position position="224"/>
    </location>
    <ligand>
        <name>heme c</name>
        <dbReference type="ChEBI" id="CHEBI:61717"/>
        <label>2</label>
    </ligand>
</feature>
<keyword evidence="10 25" id="KW-0812">Transmembrane</keyword>
<keyword evidence="18 21" id="KW-0406">Ion transport</keyword>
<dbReference type="GO" id="GO:0006119">
    <property type="term" value="P:oxidative phosphorylation"/>
    <property type="evidence" value="ECO:0007669"/>
    <property type="project" value="UniProtKB-UniPathway"/>
</dbReference>
<keyword evidence="8 21" id="KW-0349">Heme</keyword>
<evidence type="ECO:0000256" key="3">
    <source>
        <dbReference type="ARBA" id="ARBA00006113"/>
    </source>
</evidence>
<dbReference type="InterPro" id="IPR032858">
    <property type="entry name" value="CcoP_N"/>
</dbReference>
<evidence type="ECO:0000256" key="19">
    <source>
        <dbReference type="ARBA" id="ARBA00023136"/>
    </source>
</evidence>
<dbReference type="NCBIfam" id="TIGR00782">
    <property type="entry name" value="ccoP"/>
    <property type="match status" value="1"/>
</dbReference>
<dbReference type="GO" id="GO:0009055">
    <property type="term" value="F:electron transfer activity"/>
    <property type="evidence" value="ECO:0007669"/>
    <property type="project" value="InterPro"/>
</dbReference>
<keyword evidence="9 21" id="KW-0679">Respiratory chain</keyword>
<evidence type="ECO:0000256" key="7">
    <source>
        <dbReference type="ARBA" id="ARBA00022519"/>
    </source>
</evidence>
<evidence type="ECO:0000256" key="2">
    <source>
        <dbReference type="ARBA" id="ARBA00004673"/>
    </source>
</evidence>
<dbReference type="GO" id="GO:0005886">
    <property type="term" value="C:plasma membrane"/>
    <property type="evidence" value="ECO:0007669"/>
    <property type="project" value="UniProtKB-SubCell"/>
</dbReference>
<dbReference type="InterPro" id="IPR036909">
    <property type="entry name" value="Cyt_c-like_dom_sf"/>
</dbReference>
<feature type="domain" description="Cytochrome c" evidence="26">
    <location>
        <begin position="211"/>
        <end position="292"/>
    </location>
</feature>
<comment type="cofactor">
    <cofactor evidence="21 23">
        <name>heme c</name>
        <dbReference type="ChEBI" id="CHEBI:61717"/>
    </cofactor>
    <text evidence="21 23">Binds 2 heme C groups per subunit.</text>
</comment>
<dbReference type="PRINTS" id="PR00605">
    <property type="entry name" value="CYTCHROMECIC"/>
</dbReference>
<feature type="binding site" description="axial binding residue" evidence="22">
    <location>
        <position position="269"/>
    </location>
    <ligand>
        <name>heme c</name>
        <dbReference type="ChEBI" id="CHEBI:61717"/>
        <label>1</label>
    </ligand>
    <ligandPart>
        <name>Fe</name>
        <dbReference type="ChEBI" id="CHEBI:18248"/>
    </ligandPart>
</feature>
<organism evidence="27 28">
    <name type="scientific">Fulvimarina manganoxydans</name>
    <dbReference type="NCBI Taxonomy" id="937218"/>
    <lineage>
        <taxon>Bacteria</taxon>
        <taxon>Pseudomonadati</taxon>
        <taxon>Pseudomonadota</taxon>
        <taxon>Alphaproteobacteria</taxon>
        <taxon>Hyphomicrobiales</taxon>
        <taxon>Aurantimonadaceae</taxon>
        <taxon>Fulvimarina</taxon>
    </lineage>
</organism>
<sequence>MADNDKAHDKQVDEVTGTETTGHSWDGIKELDTPLPRWWLTIFYGTIVFAIVYTILYPAWPLVNSATGGVLGWNSRTAIQEAMAEREAQNADLIEGIKTSSVSKVVADDSLRQYAIAAGRAAFKVNCVQCHGSGAEGGPGYPNLNDDDWLWGGTPEAIETTLMHGIRYVQDDETRISEMPAFGRDGILERAQIQDVAWYVRKLSGQSAEADAAARGEAIYADNCAACHGENGEGLQDLGAPALNDAIWLYGGTHADIVAQVTAPRHGVMPAWGDRLGETTVKELAVYVHSLGGGVSADEMAAAQ</sequence>
<dbReference type="Pfam" id="PF14715">
    <property type="entry name" value="FixP_N"/>
    <property type="match status" value="1"/>
</dbReference>
<dbReference type="PIRSF" id="PIRSF000006">
    <property type="entry name" value="Cbb3-Cox_fixP"/>
    <property type="match status" value="1"/>
</dbReference>
<evidence type="ECO:0000256" key="18">
    <source>
        <dbReference type="ARBA" id="ARBA00023065"/>
    </source>
</evidence>
<evidence type="ECO:0000256" key="22">
    <source>
        <dbReference type="PIRSR" id="PIRSR000006-1"/>
    </source>
</evidence>
<keyword evidence="13 21" id="KW-0375">Hydrogen ion transport</keyword>
<evidence type="ECO:0000256" key="5">
    <source>
        <dbReference type="ARBA" id="ARBA00022448"/>
    </source>
</evidence>
<keyword evidence="16 21" id="KW-0560">Oxidoreductase</keyword>
<evidence type="ECO:0000256" key="24">
    <source>
        <dbReference type="SAM" id="MobiDB-lite"/>
    </source>
</evidence>
<feature type="binding site" description="axial binding residue" evidence="22">
    <location>
        <position position="179"/>
    </location>
    <ligand>
        <name>heme c</name>
        <dbReference type="ChEBI" id="CHEBI:61717"/>
        <label>2</label>
    </ligand>
    <ligandPart>
        <name>Fe</name>
        <dbReference type="ChEBI" id="CHEBI:18248"/>
    </ligandPart>
</feature>
<dbReference type="GO" id="GO:0005506">
    <property type="term" value="F:iron ion binding"/>
    <property type="evidence" value="ECO:0007669"/>
    <property type="project" value="InterPro"/>
</dbReference>
<dbReference type="STRING" id="937218.SAMN06297251_11725"/>
<feature type="binding site" description="covalent" evidence="23">
    <location>
        <position position="127"/>
    </location>
    <ligand>
        <name>heme c</name>
        <dbReference type="ChEBI" id="CHEBI:61717"/>
        <label>1</label>
    </ligand>
</feature>
<feature type="binding site" description="covalent" evidence="23">
    <location>
        <position position="227"/>
    </location>
    <ligand>
        <name>heme c</name>
        <dbReference type="ChEBI" id="CHEBI:61717"/>
        <label>2</label>
    </ligand>
</feature>
<evidence type="ECO:0000256" key="15">
    <source>
        <dbReference type="ARBA" id="ARBA00022989"/>
    </source>
</evidence>
<keyword evidence="5 21" id="KW-0813">Transport</keyword>
<evidence type="ECO:0000313" key="27">
    <source>
        <dbReference type="EMBL" id="SMC99875.1"/>
    </source>
</evidence>
<feature type="compositionally biased region" description="Basic and acidic residues" evidence="24">
    <location>
        <begin position="1"/>
        <end position="13"/>
    </location>
</feature>
<feature type="binding site" description="axial binding residue" evidence="22">
    <location>
        <position position="131"/>
    </location>
    <ligand>
        <name>heme c</name>
        <dbReference type="ChEBI" id="CHEBI:61717"/>
        <label>1</label>
    </ligand>
    <ligandPart>
        <name>Fe</name>
        <dbReference type="ChEBI" id="CHEBI:18248"/>
    </ligandPart>
</feature>
<evidence type="ECO:0000256" key="16">
    <source>
        <dbReference type="ARBA" id="ARBA00023002"/>
    </source>
</evidence>
<evidence type="ECO:0000256" key="25">
    <source>
        <dbReference type="SAM" id="Phobius"/>
    </source>
</evidence>